<dbReference type="InterPro" id="IPR011008">
    <property type="entry name" value="Dimeric_a/b-barrel"/>
</dbReference>
<dbReference type="PROSITE" id="PS51725">
    <property type="entry name" value="ABM"/>
    <property type="match status" value="1"/>
</dbReference>
<dbReference type="Proteomes" id="UP000275401">
    <property type="component" value="Unassembled WGS sequence"/>
</dbReference>
<dbReference type="Gene3D" id="3.30.70.100">
    <property type="match status" value="1"/>
</dbReference>
<dbReference type="RefSeq" id="WP_123100561.1">
    <property type="nucleotide sequence ID" value="NZ_RIBZ01000203.1"/>
</dbReference>
<reference evidence="2 3" key="1">
    <citation type="submission" date="2018-11" db="EMBL/GenBank/DDBJ databases">
        <title>The Potential of Streptomyces as Biocontrol Agents against the Tomato grey mould, Botrytis cinerea (Gray mold) Frontiers in Microbiology.</title>
        <authorList>
            <person name="Li D."/>
        </authorList>
    </citation>
    <scope>NUCLEOTIDE SEQUENCE [LARGE SCALE GENOMIC DNA]</scope>
    <source>
        <strain evidence="2 3">NEAU-LD23</strain>
    </source>
</reference>
<dbReference type="Pfam" id="PF03992">
    <property type="entry name" value="ABM"/>
    <property type="match status" value="1"/>
</dbReference>
<evidence type="ECO:0000313" key="2">
    <source>
        <dbReference type="EMBL" id="RNG26252.1"/>
    </source>
</evidence>
<keyword evidence="2" id="KW-0503">Monooxygenase</keyword>
<organism evidence="2 3">
    <name type="scientific">Streptomyces botrytidirepellens</name>
    <dbReference type="NCBI Taxonomy" id="2486417"/>
    <lineage>
        <taxon>Bacteria</taxon>
        <taxon>Bacillati</taxon>
        <taxon>Actinomycetota</taxon>
        <taxon>Actinomycetes</taxon>
        <taxon>Kitasatosporales</taxon>
        <taxon>Streptomycetaceae</taxon>
        <taxon>Streptomyces</taxon>
    </lineage>
</organism>
<keyword evidence="3" id="KW-1185">Reference proteome</keyword>
<name>A0A3M8W818_9ACTN</name>
<sequence length="108" mass="11932">MSSGYALTVRFTMRDATAARQFDELVAQTAVGIRTEPGTLVYVVHTPVSEPLVRVFYELYADQDAFQAHEEQAHTKRFLAARGQFLASTEVTVLNELGDLSKRPEAAG</sequence>
<dbReference type="InterPro" id="IPR007138">
    <property type="entry name" value="ABM_dom"/>
</dbReference>
<dbReference type="AlphaFoldDB" id="A0A3M8W818"/>
<feature type="domain" description="ABM" evidence="1">
    <location>
        <begin position="5"/>
        <end position="94"/>
    </location>
</feature>
<accession>A0A3M8W818</accession>
<comment type="caution">
    <text evidence="2">The sequence shown here is derived from an EMBL/GenBank/DDBJ whole genome shotgun (WGS) entry which is preliminary data.</text>
</comment>
<keyword evidence="2" id="KW-0560">Oxidoreductase</keyword>
<dbReference type="EMBL" id="RIBZ01000203">
    <property type="protein sequence ID" value="RNG26252.1"/>
    <property type="molecule type" value="Genomic_DNA"/>
</dbReference>
<evidence type="ECO:0000259" key="1">
    <source>
        <dbReference type="PROSITE" id="PS51725"/>
    </source>
</evidence>
<gene>
    <name evidence="2" type="ORF">EEJ42_15760</name>
</gene>
<dbReference type="SUPFAM" id="SSF54909">
    <property type="entry name" value="Dimeric alpha+beta barrel"/>
    <property type="match status" value="1"/>
</dbReference>
<dbReference type="GO" id="GO:0004497">
    <property type="term" value="F:monooxygenase activity"/>
    <property type="evidence" value="ECO:0007669"/>
    <property type="project" value="UniProtKB-KW"/>
</dbReference>
<evidence type="ECO:0000313" key="3">
    <source>
        <dbReference type="Proteomes" id="UP000275401"/>
    </source>
</evidence>
<protein>
    <submittedName>
        <fullName evidence="2">Antibiotic biosynthesis monooxygenase</fullName>
    </submittedName>
</protein>
<proteinExistence type="predicted"/>